<dbReference type="EMBL" id="BKCJ010003374">
    <property type="protein sequence ID" value="GEU54694.1"/>
    <property type="molecule type" value="Genomic_DNA"/>
</dbReference>
<evidence type="ECO:0000256" key="1">
    <source>
        <dbReference type="SAM" id="MobiDB-lite"/>
    </source>
</evidence>
<evidence type="ECO:0000313" key="2">
    <source>
        <dbReference type="EMBL" id="GEU54694.1"/>
    </source>
</evidence>
<sequence length="248" mass="27458">MTKVKKPKKSWSKEILTSARPSKPRTYLRWLPIGRIYDLKGKLIESSYSKCQSDCSKGDNARTSNPQEPIRNVHFANDPVAKNLGYGGLQWGNILIAWVYYVEGLGHNWTKKIMKTMNVTFDELSPIGFEQRSSKLELQGISSGQISSGLGLTYAPSTIVSQKPTERELDLLLEAMYYDYSGGQPSTTPRTTLAASAPLVLYTPTASTTTADTAPTPTNSSLHAADIPNTSQDVDELQKQQHDQQQDD</sequence>
<comment type="caution">
    <text evidence="2">The sequence shown here is derived from an EMBL/GenBank/DDBJ whole genome shotgun (WGS) entry which is preliminary data.</text>
</comment>
<proteinExistence type="predicted"/>
<dbReference type="AlphaFoldDB" id="A0A6L2L3F0"/>
<gene>
    <name evidence="2" type="ORF">Tci_026672</name>
</gene>
<organism evidence="2">
    <name type="scientific">Tanacetum cinerariifolium</name>
    <name type="common">Dalmatian daisy</name>
    <name type="synonym">Chrysanthemum cinerariifolium</name>
    <dbReference type="NCBI Taxonomy" id="118510"/>
    <lineage>
        <taxon>Eukaryota</taxon>
        <taxon>Viridiplantae</taxon>
        <taxon>Streptophyta</taxon>
        <taxon>Embryophyta</taxon>
        <taxon>Tracheophyta</taxon>
        <taxon>Spermatophyta</taxon>
        <taxon>Magnoliopsida</taxon>
        <taxon>eudicotyledons</taxon>
        <taxon>Gunneridae</taxon>
        <taxon>Pentapetalae</taxon>
        <taxon>asterids</taxon>
        <taxon>campanulids</taxon>
        <taxon>Asterales</taxon>
        <taxon>Asteraceae</taxon>
        <taxon>Asteroideae</taxon>
        <taxon>Anthemideae</taxon>
        <taxon>Anthemidinae</taxon>
        <taxon>Tanacetum</taxon>
    </lineage>
</organism>
<feature type="compositionally biased region" description="Low complexity" evidence="1">
    <location>
        <begin position="208"/>
        <end position="221"/>
    </location>
</feature>
<feature type="compositionally biased region" description="Basic and acidic residues" evidence="1">
    <location>
        <begin position="236"/>
        <end position="248"/>
    </location>
</feature>
<feature type="region of interest" description="Disordered" evidence="1">
    <location>
        <begin position="208"/>
        <end position="248"/>
    </location>
</feature>
<reference evidence="2" key="1">
    <citation type="journal article" date="2019" name="Sci. Rep.">
        <title>Draft genome of Tanacetum cinerariifolium, the natural source of mosquito coil.</title>
        <authorList>
            <person name="Yamashiro T."/>
            <person name="Shiraishi A."/>
            <person name="Satake H."/>
            <person name="Nakayama K."/>
        </authorList>
    </citation>
    <scope>NUCLEOTIDE SEQUENCE</scope>
</reference>
<protein>
    <submittedName>
        <fullName evidence="2">Uncharacterized protein</fullName>
    </submittedName>
</protein>
<accession>A0A6L2L3F0</accession>
<name>A0A6L2L3F0_TANCI</name>